<accession>A0ABQ4PCK8</accession>
<dbReference type="RefSeq" id="WP_220780895.1">
    <property type="nucleotide sequence ID" value="NZ_BPEY01000027.1"/>
</dbReference>
<keyword evidence="4" id="KW-1185">Reference proteome</keyword>
<name>A0ABQ4PCK8_9GAMM</name>
<dbReference type="SUPFAM" id="SSF49373">
    <property type="entry name" value="Invasin/intimin cell-adhesion fragments"/>
    <property type="match status" value="3"/>
</dbReference>
<sequence>MKSAYSIFIAFIWTFILVGCGGGGSISTDPDGGGTPDPTTISITLSADKTLISAESKAIITAKVTDSSGAPVSALVSFSLNNVNYGTFTPGTGEVATNSDGVAEITLDTASINTGATVTAAVPSGESAFINVTMVGDGGDAGSGAQVSLSLTDNEGNSIESITTLSPGRLTAEVTGISKPTIVTFDSPLGDLPIKTAVTDANGLASVSIFAGSELGAAEATATLPTNEIGKTIVVLGATNVLMGSGDPFKENIASVEHAGEKLSAGGTATISVLIQDDKGNPFSQPIDVYFSSTCGTKTPAQAIISSPISSSNGKATTTYLAQGCVGEDQINVSANAGGISLSASATLEVSQADVGSIAFVSAMPENIGILGTGGTESSVVKFRVLDENSNPVTNQNVLFELNTVTGGVELNPSAATTNSDGIVQTVVTTGTVATSVRVTATVDNSAVPAITSQSKLLVISTGIPDQDSFSLAAEFVNAEGWNRDGTEVEVTARMADAFNNPVPDGTTISFTTEGGSIEDACQTTNGACSVTWTSQLSRPEGATLFNEQGIQINNPTAIQKCFVLKKSVTDSDVCDLNNSNQVRVYGNYYGQPFGGRATITATAIGEETFPDLNGNGRFDYVPGDYEDEKDAFLNGTDVTGEPFDLNDAFNDYNEDTVFNPQPDEQLIGLVGGELEELIDFDSQGDFDTKDKKYNGVLCASPAHDYCADGISDSKSVYVRRSLTMVMSGSAAVATKHEDIVIVDQELVDDVDDKGEPITVIARREHKGGSIQIYGKGSATVHFTISDLHNQQMPAGSIVSFSTSAGSISSTNPIIWPSSNYNGGRQFSVSLKGVDEPTSGVFSVVVETPNKVTTEVVTIDVNIL</sequence>
<evidence type="ECO:0000256" key="1">
    <source>
        <dbReference type="ARBA" id="ARBA00010116"/>
    </source>
</evidence>
<proteinExistence type="inferred from homology"/>
<dbReference type="InterPro" id="IPR013783">
    <property type="entry name" value="Ig-like_fold"/>
</dbReference>
<feature type="domain" description="Big-1" evidence="2">
    <location>
        <begin position="360"/>
        <end position="459"/>
    </location>
</feature>
<dbReference type="InterPro" id="IPR003344">
    <property type="entry name" value="Big_1_dom"/>
</dbReference>
<dbReference type="SMART" id="SM00634">
    <property type="entry name" value="BID_1"/>
    <property type="match status" value="3"/>
</dbReference>
<evidence type="ECO:0000313" key="4">
    <source>
        <dbReference type="Proteomes" id="UP000887104"/>
    </source>
</evidence>
<organism evidence="3 4">
    <name type="scientific">Shewanella sairae</name>
    <dbReference type="NCBI Taxonomy" id="190310"/>
    <lineage>
        <taxon>Bacteria</taxon>
        <taxon>Pseudomonadati</taxon>
        <taxon>Pseudomonadota</taxon>
        <taxon>Gammaproteobacteria</taxon>
        <taxon>Alteromonadales</taxon>
        <taxon>Shewanellaceae</taxon>
        <taxon>Shewanella</taxon>
    </lineage>
</organism>
<dbReference type="EMBL" id="BPEY01000027">
    <property type="protein sequence ID" value="GIU45288.1"/>
    <property type="molecule type" value="Genomic_DNA"/>
</dbReference>
<comment type="similarity">
    <text evidence="1">Belongs to the intimin/invasin family.</text>
</comment>
<evidence type="ECO:0000313" key="3">
    <source>
        <dbReference type="EMBL" id="GIU45288.1"/>
    </source>
</evidence>
<dbReference type="PROSITE" id="PS51257">
    <property type="entry name" value="PROKAR_LIPOPROTEIN"/>
    <property type="match status" value="1"/>
</dbReference>
<dbReference type="Gene3D" id="2.60.40.10">
    <property type="entry name" value="Immunoglobulins"/>
    <property type="match status" value="4"/>
</dbReference>
<dbReference type="Proteomes" id="UP000887104">
    <property type="component" value="Unassembled WGS sequence"/>
</dbReference>
<comment type="caution">
    <text evidence="3">The sequence shown here is derived from an EMBL/GenBank/DDBJ whole genome shotgun (WGS) entry which is preliminary data.</text>
</comment>
<evidence type="ECO:0000259" key="2">
    <source>
        <dbReference type="PROSITE" id="PS51127"/>
    </source>
</evidence>
<reference evidence="3" key="1">
    <citation type="submission" date="2021-05" db="EMBL/GenBank/DDBJ databases">
        <title>Molecular characterization for Shewanella algae harboring chromosomal blaOXA-55-like strains isolated from clinical and environment sample.</title>
        <authorList>
            <person name="Ohama Y."/>
            <person name="Aoki K."/>
            <person name="Harada S."/>
            <person name="Moriya K."/>
            <person name="Ishii Y."/>
            <person name="Tateda K."/>
        </authorList>
    </citation>
    <scope>NUCLEOTIDE SEQUENCE</scope>
    <source>
        <strain evidence="3">JCM 11563</strain>
    </source>
</reference>
<dbReference type="InterPro" id="IPR008964">
    <property type="entry name" value="Invasin/intimin_cell_adhesion"/>
</dbReference>
<protein>
    <recommendedName>
        <fullName evidence="2">Big-1 domain-containing protein</fullName>
    </recommendedName>
</protein>
<dbReference type="PROSITE" id="PS51127">
    <property type="entry name" value="BIG1"/>
    <property type="match status" value="1"/>
</dbReference>
<gene>
    <name evidence="3" type="ORF">TUM4438_18430</name>
</gene>